<gene>
    <name evidence="6" type="ORF">E2F48_03375</name>
</gene>
<dbReference type="SUPFAM" id="SSF55729">
    <property type="entry name" value="Acyl-CoA N-acyltransferases (Nat)"/>
    <property type="match status" value="1"/>
</dbReference>
<evidence type="ECO:0000259" key="5">
    <source>
        <dbReference type="Pfam" id="PF17668"/>
    </source>
</evidence>
<dbReference type="GO" id="GO:0034069">
    <property type="term" value="F:aminoglycoside N-acetyltransferase activity"/>
    <property type="evidence" value="ECO:0007669"/>
    <property type="project" value="TreeGrafter"/>
</dbReference>
<reference evidence="6 7" key="1">
    <citation type="submission" date="2019-03" db="EMBL/GenBank/DDBJ databases">
        <title>Arthrobacter sp. nov., an bacterium isolated from biocrust in Mu Us Desert.</title>
        <authorList>
            <person name="Lixiong L."/>
        </authorList>
    </citation>
    <scope>NUCLEOTIDE SEQUENCE [LARGE SCALE GENOMIC DNA]</scope>
    <source>
        <strain evidence="6 7">SLN-3</strain>
    </source>
</reference>
<feature type="active site" description="Proton acceptor; via carboxylate" evidence="3">
    <location>
        <position position="439"/>
    </location>
</feature>
<feature type="binding site" evidence="3">
    <location>
        <begin position="149"/>
        <end position="150"/>
    </location>
    <ligand>
        <name>acetyl-CoA</name>
        <dbReference type="ChEBI" id="CHEBI:57288"/>
    </ligand>
</feature>
<dbReference type="Proteomes" id="UP000295411">
    <property type="component" value="Unassembled WGS sequence"/>
</dbReference>
<dbReference type="OrthoDB" id="8399956at2"/>
<evidence type="ECO:0000256" key="3">
    <source>
        <dbReference type="HAMAP-Rule" id="MF_01812"/>
    </source>
</evidence>
<feature type="domain" description="Enhanced intracellular survival protein" evidence="4">
    <location>
        <begin position="334"/>
        <end position="435"/>
    </location>
</feature>
<dbReference type="RefSeq" id="WP_133402555.1">
    <property type="nucleotide sequence ID" value="NZ_SMTK01000001.1"/>
</dbReference>
<feature type="binding site" evidence="3">
    <location>
        <begin position="121"/>
        <end position="126"/>
    </location>
    <ligand>
        <name>acetyl-CoA</name>
        <dbReference type="ChEBI" id="CHEBI:57288"/>
    </ligand>
</feature>
<accession>A0A4R5U3G1</accession>
<comment type="similarity">
    <text evidence="3">Belongs to the acetyltransferase Eis family.</text>
</comment>
<protein>
    <submittedName>
        <fullName evidence="6">GNAT family N-acetyltransferase</fullName>
    </submittedName>
</protein>
<organism evidence="6 7">
    <name type="scientific">Arthrobacter crusticola</name>
    <dbReference type="NCBI Taxonomy" id="2547960"/>
    <lineage>
        <taxon>Bacteria</taxon>
        <taxon>Bacillati</taxon>
        <taxon>Actinomycetota</taxon>
        <taxon>Actinomycetes</taxon>
        <taxon>Micrococcales</taxon>
        <taxon>Micrococcaceae</taxon>
        <taxon>Arthrobacter</taxon>
    </lineage>
</organism>
<dbReference type="Gene3D" id="3.40.630.30">
    <property type="match status" value="2"/>
</dbReference>
<feature type="domain" description="Eis-like acetyltransferase" evidence="5">
    <location>
        <begin position="222"/>
        <end position="320"/>
    </location>
</feature>
<evidence type="ECO:0000256" key="2">
    <source>
        <dbReference type="ARBA" id="ARBA00023315"/>
    </source>
</evidence>
<comment type="caution">
    <text evidence="6">The sequence shown here is derived from an EMBL/GenBank/DDBJ whole genome shotgun (WGS) entry which is preliminary data.</text>
</comment>
<evidence type="ECO:0000256" key="1">
    <source>
        <dbReference type="ARBA" id="ARBA00022679"/>
    </source>
</evidence>
<feature type="binding site" evidence="3">
    <location>
        <begin position="113"/>
        <end position="115"/>
    </location>
    <ligand>
        <name>acetyl-CoA</name>
        <dbReference type="ChEBI" id="CHEBI:57288"/>
    </ligand>
</feature>
<dbReference type="InterPro" id="IPR041380">
    <property type="entry name" value="Acetyltransf_17"/>
</dbReference>
<dbReference type="AlphaFoldDB" id="A0A4R5U3G1"/>
<evidence type="ECO:0000259" key="4">
    <source>
        <dbReference type="Pfam" id="PF13530"/>
    </source>
</evidence>
<dbReference type="NCBIfam" id="NF002369">
    <property type="entry name" value="PRK01346.1-6"/>
    <property type="match status" value="1"/>
</dbReference>
<dbReference type="Pfam" id="PF13527">
    <property type="entry name" value="Acetyltransf_9"/>
    <property type="match status" value="1"/>
</dbReference>
<dbReference type="EMBL" id="SMTK01000001">
    <property type="protein sequence ID" value="TDK28148.1"/>
    <property type="molecule type" value="Genomic_DNA"/>
</dbReference>
<dbReference type="PANTHER" id="PTHR37817:SF1">
    <property type="entry name" value="N-ACETYLTRANSFERASE EIS"/>
    <property type="match status" value="1"/>
</dbReference>
<keyword evidence="2 3" id="KW-0012">Acyltransferase</keyword>
<evidence type="ECO:0000313" key="7">
    <source>
        <dbReference type="Proteomes" id="UP000295411"/>
    </source>
</evidence>
<dbReference type="InterPro" id="IPR022902">
    <property type="entry name" value="NAcTrfase_Eis"/>
</dbReference>
<feature type="active site" description="Proton donor" evidence="3">
    <location>
        <position position="154"/>
    </location>
</feature>
<dbReference type="GO" id="GO:0030649">
    <property type="term" value="P:aminoglycoside antibiotic catabolic process"/>
    <property type="evidence" value="ECO:0007669"/>
    <property type="project" value="TreeGrafter"/>
</dbReference>
<dbReference type="Pfam" id="PF17668">
    <property type="entry name" value="Acetyltransf_17"/>
    <property type="match status" value="1"/>
</dbReference>
<keyword evidence="7" id="KW-1185">Reference proteome</keyword>
<name>A0A4R5U3G1_9MICC</name>
<comment type="subunit">
    <text evidence="3">Homohexamer; trimer of dimers.</text>
</comment>
<dbReference type="InterPro" id="IPR025559">
    <property type="entry name" value="Eis_dom"/>
</dbReference>
<dbReference type="InterPro" id="IPR016181">
    <property type="entry name" value="Acyl_CoA_acyltransferase"/>
</dbReference>
<dbReference type="Gene3D" id="3.30.1050.10">
    <property type="entry name" value="SCP2 sterol-binding domain"/>
    <property type="match status" value="1"/>
</dbReference>
<dbReference type="PANTHER" id="PTHR37817">
    <property type="entry name" value="N-ACETYLTRANSFERASE EIS"/>
    <property type="match status" value="1"/>
</dbReference>
<dbReference type="InterPro" id="IPR036527">
    <property type="entry name" value="SCP2_sterol-bd_dom_sf"/>
</dbReference>
<keyword evidence="1 3" id="KW-0808">Transferase</keyword>
<dbReference type="Pfam" id="PF13530">
    <property type="entry name" value="SCP2_2"/>
    <property type="match status" value="1"/>
</dbReference>
<evidence type="ECO:0000313" key="6">
    <source>
        <dbReference type="EMBL" id="TDK28148.1"/>
    </source>
</evidence>
<dbReference type="SUPFAM" id="SSF55718">
    <property type="entry name" value="SCP-like"/>
    <property type="match status" value="1"/>
</dbReference>
<sequence length="439" mass="47462">MSTQTTTPGTSTELRLEKFQVTAEEDPSPGGRFANWHYAVRVGFFEPRADAEDYPAYVRAFTADGRVLVGVHDDAPGALSVDGSVPVATYASMRNTLNAGGLEPLPAHLITSVTVRPSHRRRGLLRRMMTDDLQGAAAAGVPVAVLTASEATIYGRFGFGCATFTTSVTVDVRERFAILGTPTGRTELAEPDEVPALSAEVFARFHARTRGSVGRQYSYARRVSGQWGRERPVEDKAVRTAVHYDDAGDAVGYVAYRFDGWSKEPYTVSVIDLVAGTEESYLALWRYLGALDLIQEITWDGAAVDDPLPWALADRRCYRVNGHEDVLWVRLLDVAKALEGRGYRSSGRLVLEVSDALGLAGGTYQLTVAGGRGRVERVDSDSDVDVVLDIGALGSLYLGGVSPAALVGAGLVEPLTEGAIELLNDLFRDAQNPYCITHF</sequence>
<proteinExistence type="inferred from homology"/>
<dbReference type="InterPro" id="IPR051554">
    <property type="entry name" value="Acetyltransferase_Eis"/>
</dbReference>
<dbReference type="HAMAP" id="MF_01812">
    <property type="entry name" value="Eis"/>
    <property type="match status" value="1"/>
</dbReference>